<dbReference type="Proteomes" id="UP000198748">
    <property type="component" value="Unassembled WGS sequence"/>
</dbReference>
<dbReference type="PANTHER" id="PTHR46825">
    <property type="entry name" value="D-ALANYL-D-ALANINE-CARBOXYPEPTIDASE/ENDOPEPTIDASE AMPH"/>
    <property type="match status" value="1"/>
</dbReference>
<keyword evidence="1" id="KW-0677">Repeat</keyword>
<feature type="repeat" description="TPR" evidence="3">
    <location>
        <begin position="425"/>
        <end position="458"/>
    </location>
</feature>
<accession>A0A1G7LX87</accession>
<dbReference type="STRING" id="659014.SAMN04487996_111105"/>
<dbReference type="PANTHER" id="PTHR46825:SF9">
    <property type="entry name" value="BETA-LACTAMASE-RELATED DOMAIN-CONTAINING PROTEIN"/>
    <property type="match status" value="1"/>
</dbReference>
<dbReference type="AlphaFoldDB" id="A0A1G7LX87"/>
<dbReference type="Gene3D" id="3.40.710.10">
    <property type="entry name" value="DD-peptidase/beta-lactamase superfamily"/>
    <property type="match status" value="1"/>
</dbReference>
<dbReference type="InterPro" id="IPR013105">
    <property type="entry name" value="TPR_2"/>
</dbReference>
<feature type="repeat" description="TPR" evidence="3">
    <location>
        <begin position="459"/>
        <end position="492"/>
    </location>
</feature>
<name>A0A1G7LX87_9BACT</name>
<dbReference type="EMBL" id="FNAN01000011">
    <property type="protein sequence ID" value="SDF54112.1"/>
    <property type="molecule type" value="Genomic_DNA"/>
</dbReference>
<dbReference type="RefSeq" id="WP_090153386.1">
    <property type="nucleotide sequence ID" value="NZ_FNAN01000011.1"/>
</dbReference>
<dbReference type="SUPFAM" id="SSF48452">
    <property type="entry name" value="TPR-like"/>
    <property type="match status" value="1"/>
</dbReference>
<evidence type="ECO:0000256" key="1">
    <source>
        <dbReference type="ARBA" id="ARBA00022737"/>
    </source>
</evidence>
<evidence type="ECO:0000256" key="2">
    <source>
        <dbReference type="ARBA" id="ARBA00022803"/>
    </source>
</evidence>
<sequence>MKKYFTFALFTIFGHFLKGQSVSYRIDSMFNRPGFLNGGVLVADYDRIIYQNAFGVADFDGQRPLQINDGFQSASVSKVFTSTAVLLLAQKGRLKLADPVQRYFPSFPYRQVTIMHLLNHTSGIPDVEVYDSLITMDPKQPVDNADLPNAIARSGLPLHFVPGAKFKYCNVGYQLLALLVEKVSGREFGIYLEKEIFAPAGMQHTRLKRKGTSVPVTNNVLWPGYVLQPRNVDSIRLPDTHPYVKRLQYDNYLLGATYGDQNVITTTGDLNLFTKAFLGGKLLGKVWIDLALRPTVLNDGTTYTENNSVLGGANSSYGLGWEVHKDKNSSKIGHSGYNRGIYVHYFVDVLARRTVVLFDNTEGSGFGAKLLNIINIIEGKPLQKVDQRKQAVRYFANALLKSDSSDAILQLLQMKQDTAHFQFSPQRMNQVGYDFLHTGHVDKAIETFKINLLWDPNDYNKYDSYGDALMAAGRKAEAIRALQRALDLNPKASEIQAKLRIWQQN</sequence>
<dbReference type="InterPro" id="IPR019734">
    <property type="entry name" value="TPR_rpt"/>
</dbReference>
<keyword evidence="6" id="KW-1185">Reference proteome</keyword>
<dbReference type="Gene3D" id="1.25.40.10">
    <property type="entry name" value="Tetratricopeptide repeat domain"/>
    <property type="match status" value="1"/>
</dbReference>
<dbReference type="Pfam" id="PF07719">
    <property type="entry name" value="TPR_2"/>
    <property type="match status" value="1"/>
</dbReference>
<evidence type="ECO:0000313" key="5">
    <source>
        <dbReference type="EMBL" id="SDF54112.1"/>
    </source>
</evidence>
<dbReference type="InterPro" id="IPR012338">
    <property type="entry name" value="Beta-lactam/transpept-like"/>
</dbReference>
<dbReference type="PROSITE" id="PS50005">
    <property type="entry name" value="TPR"/>
    <property type="match status" value="2"/>
</dbReference>
<dbReference type="InterPro" id="IPR001466">
    <property type="entry name" value="Beta-lactam-related"/>
</dbReference>
<keyword evidence="2 3" id="KW-0802">TPR repeat</keyword>
<evidence type="ECO:0000313" key="6">
    <source>
        <dbReference type="Proteomes" id="UP000198748"/>
    </source>
</evidence>
<dbReference type="SUPFAM" id="SSF56601">
    <property type="entry name" value="beta-lactamase/transpeptidase-like"/>
    <property type="match status" value="1"/>
</dbReference>
<dbReference type="InterPro" id="IPR050491">
    <property type="entry name" value="AmpC-like"/>
</dbReference>
<dbReference type="Pfam" id="PF00144">
    <property type="entry name" value="Beta-lactamase"/>
    <property type="match status" value="1"/>
</dbReference>
<evidence type="ECO:0000259" key="4">
    <source>
        <dbReference type="Pfam" id="PF00144"/>
    </source>
</evidence>
<protein>
    <submittedName>
        <fullName evidence="5">CubicO group peptidase, beta-lactamase class C family</fullName>
    </submittedName>
</protein>
<dbReference type="OrthoDB" id="9793489at2"/>
<proteinExistence type="predicted"/>
<reference evidence="6" key="1">
    <citation type="submission" date="2016-10" db="EMBL/GenBank/DDBJ databases">
        <authorList>
            <person name="Varghese N."/>
            <person name="Submissions S."/>
        </authorList>
    </citation>
    <scope>NUCLEOTIDE SEQUENCE [LARGE SCALE GENOMIC DNA]</scope>
    <source>
        <strain evidence="6">DSM 25329</strain>
    </source>
</reference>
<evidence type="ECO:0000256" key="3">
    <source>
        <dbReference type="PROSITE-ProRule" id="PRU00339"/>
    </source>
</evidence>
<feature type="domain" description="Beta-lactamase-related" evidence="4">
    <location>
        <begin position="38"/>
        <end position="364"/>
    </location>
</feature>
<dbReference type="InterPro" id="IPR011990">
    <property type="entry name" value="TPR-like_helical_dom_sf"/>
</dbReference>
<gene>
    <name evidence="5" type="ORF">SAMN04487996_111105</name>
</gene>
<organism evidence="5 6">
    <name type="scientific">Dyadobacter soli</name>
    <dbReference type="NCBI Taxonomy" id="659014"/>
    <lineage>
        <taxon>Bacteria</taxon>
        <taxon>Pseudomonadati</taxon>
        <taxon>Bacteroidota</taxon>
        <taxon>Cytophagia</taxon>
        <taxon>Cytophagales</taxon>
        <taxon>Spirosomataceae</taxon>
        <taxon>Dyadobacter</taxon>
    </lineage>
</organism>